<accession>K8EE80</accession>
<evidence type="ECO:0000313" key="5">
    <source>
        <dbReference type="EMBL" id="CCO16387.1"/>
    </source>
</evidence>
<evidence type="ECO:0000256" key="3">
    <source>
        <dbReference type="SAM" id="MobiDB-lite"/>
    </source>
</evidence>
<sequence>MSSSSSLKDDEDFENSKSIGKMGKWQRFWSSSASLSSSSKVIFNPHLMCRDSLNEVLEKTKHLRALMRLCLHEDKEEKKSTPNSKKTKLRSRMLLFALLELSTQKASTETFKKSSQAWTSIAVGRHADAIRPILEHFLYFGLLSRPLATSAGYVKVDVERRLVERATEATARKLFERRRLLDLESILDDDDDDCGKVKRSNNNNNNNNNAESDVTMMLLRVLMEAEDIVAFGIPMACERACYAGFGLIESMLALAYHGRVLNMHFGREKCLMALAFAFATARVKKRSEKMRGKRSEGGGGGEFVAKKARETVAVALRDARALSAPYALEEDGFDDGLSLVSSSSSSVSSSRAKLNATSLALFPNVKNALELVKRRCVDTYFSGSKSIALGAFINNWTIIASVLLTAKSEKPFGIGQACVAAITSTHNAFVKLEELFFSSADGEGRFGSVVLDAAETHCANVLKLQAVVEARDVHKFTHGDIVYRREDDGEINWAQKPILECEKLTLYEDASYVSANSVKTRARPLVESLDFELNAGELCCISGPPGCGKTTLLRAFCGLHSAGTGSIVSRFNTGICSNGLFTDDFSYDREGYPSTEYVEIDTEKESRDGSTAGAKMIRDGDDTTFSLLLKRRQNIAVVPKYPNFPRDGETLLGNDVSVNTPDDELFVFPILERLGLGRFCSSEAIQECRVTGWNNVLTRSERVAVAVARAVAREATLVIVRDNLSQMESSALRAEAYELLRDANCAVVATSSTLLEEKNKKNKSDEEFNEFEFVVSLSAGDKKEWKLNVDKGYLSHSAKKKARPTEDGRLNEDENSAILNSAGRARRAPFDALQRKFAKKETEEDSNIKRKLAL</sequence>
<dbReference type="InterPro" id="IPR003593">
    <property type="entry name" value="AAA+_ATPase"/>
</dbReference>
<dbReference type="InterPro" id="IPR003439">
    <property type="entry name" value="ABC_transporter-like_ATP-bd"/>
</dbReference>
<feature type="compositionally biased region" description="Basic and acidic residues" evidence="3">
    <location>
        <begin position="803"/>
        <end position="812"/>
    </location>
</feature>
<evidence type="ECO:0000313" key="6">
    <source>
        <dbReference type="Proteomes" id="UP000198341"/>
    </source>
</evidence>
<dbReference type="GO" id="GO:0005524">
    <property type="term" value="F:ATP binding"/>
    <property type="evidence" value="ECO:0007669"/>
    <property type="project" value="UniProtKB-KW"/>
</dbReference>
<dbReference type="GO" id="GO:0016887">
    <property type="term" value="F:ATP hydrolysis activity"/>
    <property type="evidence" value="ECO:0007669"/>
    <property type="project" value="InterPro"/>
</dbReference>
<keyword evidence="1" id="KW-0547">Nucleotide-binding</keyword>
<organism evidence="5 6">
    <name type="scientific">Bathycoccus prasinos</name>
    <dbReference type="NCBI Taxonomy" id="41875"/>
    <lineage>
        <taxon>Eukaryota</taxon>
        <taxon>Viridiplantae</taxon>
        <taxon>Chlorophyta</taxon>
        <taxon>Mamiellophyceae</taxon>
        <taxon>Mamiellales</taxon>
        <taxon>Bathycoccaceae</taxon>
        <taxon>Bathycoccus</taxon>
    </lineage>
</organism>
<proteinExistence type="predicted"/>
<dbReference type="SUPFAM" id="SSF52540">
    <property type="entry name" value="P-loop containing nucleoside triphosphate hydrolases"/>
    <property type="match status" value="1"/>
</dbReference>
<keyword evidence="2 5" id="KW-0067">ATP-binding</keyword>
<evidence type="ECO:0000256" key="1">
    <source>
        <dbReference type="ARBA" id="ARBA00022741"/>
    </source>
</evidence>
<dbReference type="GeneID" id="19016183"/>
<dbReference type="Gene3D" id="3.40.50.300">
    <property type="entry name" value="P-loop containing nucleotide triphosphate hydrolases"/>
    <property type="match status" value="1"/>
</dbReference>
<name>K8EE80_9CHLO</name>
<gene>
    <name evidence="5" type="ORF">Bathy04g01580</name>
</gene>
<keyword evidence="6" id="KW-1185">Reference proteome</keyword>
<dbReference type="PROSITE" id="PS50893">
    <property type="entry name" value="ABC_TRANSPORTER_2"/>
    <property type="match status" value="1"/>
</dbReference>
<protein>
    <submittedName>
        <fullName evidence="5">Iron transport system ATP-binding protein</fullName>
    </submittedName>
</protein>
<evidence type="ECO:0000256" key="2">
    <source>
        <dbReference type="ARBA" id="ARBA00022840"/>
    </source>
</evidence>
<dbReference type="Proteomes" id="UP000198341">
    <property type="component" value="Chromosome 4"/>
</dbReference>
<dbReference type="RefSeq" id="XP_007513862.1">
    <property type="nucleotide sequence ID" value="XM_007513800.1"/>
</dbReference>
<evidence type="ECO:0000259" key="4">
    <source>
        <dbReference type="PROSITE" id="PS50893"/>
    </source>
</evidence>
<feature type="domain" description="ABC transporter" evidence="4">
    <location>
        <begin position="505"/>
        <end position="798"/>
    </location>
</feature>
<dbReference type="Pfam" id="PF00005">
    <property type="entry name" value="ABC_tran"/>
    <property type="match status" value="1"/>
</dbReference>
<dbReference type="InterPro" id="IPR027417">
    <property type="entry name" value="P-loop_NTPase"/>
</dbReference>
<dbReference type="AlphaFoldDB" id="K8EE80"/>
<reference evidence="5 6" key="1">
    <citation type="submission" date="2011-10" db="EMBL/GenBank/DDBJ databases">
        <authorList>
            <person name="Genoscope - CEA"/>
        </authorList>
    </citation>
    <scope>NUCLEOTIDE SEQUENCE [LARGE SCALE GENOMIC DNA]</scope>
    <source>
        <strain evidence="5 6">RCC 1105</strain>
    </source>
</reference>
<dbReference type="SMART" id="SM00382">
    <property type="entry name" value="AAA"/>
    <property type="match status" value="1"/>
</dbReference>
<feature type="region of interest" description="Disordered" evidence="3">
    <location>
        <begin position="796"/>
        <end position="823"/>
    </location>
</feature>
<dbReference type="EMBL" id="FO082275">
    <property type="protein sequence ID" value="CCO16387.1"/>
    <property type="molecule type" value="Genomic_DNA"/>
</dbReference>
<dbReference type="KEGG" id="bpg:Bathy04g01580"/>